<protein>
    <submittedName>
        <fullName evidence="2">Ubiquinone/menaquinone biosynthesis C-methylase UbiE</fullName>
    </submittedName>
</protein>
<dbReference type="Pfam" id="PF13847">
    <property type="entry name" value="Methyltransf_31"/>
    <property type="match status" value="1"/>
</dbReference>
<keyword evidence="2" id="KW-0489">Methyltransferase</keyword>
<dbReference type="InterPro" id="IPR025714">
    <property type="entry name" value="Methyltranfer_dom"/>
</dbReference>
<proteinExistence type="predicted"/>
<evidence type="ECO:0000313" key="2">
    <source>
        <dbReference type="EMBL" id="MBB5325948.1"/>
    </source>
</evidence>
<keyword evidence="2" id="KW-0808">Transferase</keyword>
<dbReference type="PANTHER" id="PTHR43591">
    <property type="entry name" value="METHYLTRANSFERASE"/>
    <property type="match status" value="1"/>
</dbReference>
<evidence type="ECO:0000313" key="3">
    <source>
        <dbReference type="Proteomes" id="UP000520011"/>
    </source>
</evidence>
<dbReference type="Proteomes" id="UP000520011">
    <property type="component" value="Unassembled WGS sequence"/>
</dbReference>
<name>A0A7W8MWH0_9BACL</name>
<dbReference type="RefSeq" id="WP_183255945.1">
    <property type="nucleotide sequence ID" value="NZ_JACHEP010000024.1"/>
</dbReference>
<dbReference type="SUPFAM" id="SSF53335">
    <property type="entry name" value="S-adenosyl-L-methionine-dependent methyltransferases"/>
    <property type="match status" value="1"/>
</dbReference>
<evidence type="ECO:0000259" key="1">
    <source>
        <dbReference type="Pfam" id="PF13847"/>
    </source>
</evidence>
<dbReference type="GO" id="GO:0008168">
    <property type="term" value="F:methyltransferase activity"/>
    <property type="evidence" value="ECO:0007669"/>
    <property type="project" value="UniProtKB-KW"/>
</dbReference>
<gene>
    <name evidence="2" type="ORF">HNQ34_003054</name>
</gene>
<accession>A0A7W8MWH0</accession>
<organism evidence="2 3">
    <name type="scientific">Anoxybacteroides tepidamans</name>
    <dbReference type="NCBI Taxonomy" id="265948"/>
    <lineage>
        <taxon>Bacteria</taxon>
        <taxon>Bacillati</taxon>
        <taxon>Bacillota</taxon>
        <taxon>Bacilli</taxon>
        <taxon>Bacillales</taxon>
        <taxon>Anoxybacillaceae</taxon>
        <taxon>Anoxybacteroides</taxon>
    </lineage>
</organism>
<dbReference type="EMBL" id="JACHEP010000024">
    <property type="protein sequence ID" value="MBB5325948.1"/>
    <property type="molecule type" value="Genomic_DNA"/>
</dbReference>
<dbReference type="AlphaFoldDB" id="A0A7W8MWH0"/>
<dbReference type="CDD" id="cd02440">
    <property type="entry name" value="AdoMet_MTases"/>
    <property type="match status" value="1"/>
</dbReference>
<dbReference type="Gene3D" id="3.40.50.150">
    <property type="entry name" value="Vaccinia Virus protein VP39"/>
    <property type="match status" value="1"/>
</dbReference>
<sequence length="194" mass="21970">MKFRESGMPSEDLWKTFFNPSECVQKLGIDRNINTVVDVGCGYGTFLFPIAKLISGKVIGIDIDPKMVEVCNKKINEEAISNIQVIQGDVLDIDLQSVFSDYGGQVDYVTLFNILHCEESVQLLSKVHRILGKNGRIGVIHWINKDTPRGPSMDIRPTPQMIINWANETGFVLEKQVELPPYHFGLVFRKLFQD</sequence>
<comment type="caution">
    <text evidence="2">The sequence shown here is derived from an EMBL/GenBank/DDBJ whole genome shotgun (WGS) entry which is preliminary data.</text>
</comment>
<keyword evidence="3" id="KW-1185">Reference proteome</keyword>
<dbReference type="GO" id="GO:0032259">
    <property type="term" value="P:methylation"/>
    <property type="evidence" value="ECO:0007669"/>
    <property type="project" value="UniProtKB-KW"/>
</dbReference>
<keyword evidence="2" id="KW-0830">Ubiquinone</keyword>
<feature type="domain" description="Methyltransferase" evidence="1">
    <location>
        <begin position="35"/>
        <end position="140"/>
    </location>
</feature>
<reference evidence="2 3" key="1">
    <citation type="submission" date="2020-08" db="EMBL/GenBank/DDBJ databases">
        <title>Genomic Encyclopedia of Type Strains, Phase IV (KMG-IV): sequencing the most valuable type-strain genomes for metagenomic binning, comparative biology and taxonomic classification.</title>
        <authorList>
            <person name="Goeker M."/>
        </authorList>
    </citation>
    <scope>NUCLEOTIDE SEQUENCE [LARGE SCALE GENOMIC DNA]</scope>
    <source>
        <strain evidence="2 3">DSM 16325</strain>
    </source>
</reference>
<dbReference type="InterPro" id="IPR029063">
    <property type="entry name" value="SAM-dependent_MTases_sf"/>
</dbReference>